<gene>
    <name evidence="1" type="ORF">F2Q70_00000415</name>
</gene>
<dbReference type="AlphaFoldDB" id="A0A8S9J383"/>
<evidence type="ECO:0000313" key="1">
    <source>
        <dbReference type="EMBL" id="KAF2576538.1"/>
    </source>
</evidence>
<accession>A0A8S9J383</accession>
<proteinExistence type="predicted"/>
<sequence length="175" mass="20035">MSTKLCVSFKLRERLYSVIVSWALDVLFTTARNITRKTRALRWETPVSSVTRRSNGGGYGSGGMTIIAVEILPSVYGTSNSTDEQINDLLYADPSFLFAGYAYPRVHGTYRLRWACGNERADPMERFWFCNYNHLMLFAKNNTVFPDFVGEVRGIKTIYNEETQSNQRLMTITRS</sequence>
<reference evidence="1" key="1">
    <citation type="submission" date="2019-12" db="EMBL/GenBank/DDBJ databases">
        <title>Genome sequencing and annotation of Brassica cretica.</title>
        <authorList>
            <person name="Studholme D.J."/>
            <person name="Sarris P.F."/>
        </authorList>
    </citation>
    <scope>NUCLEOTIDE SEQUENCE</scope>
    <source>
        <strain evidence="1">PFS-102/07</strain>
        <tissue evidence="1">Leaf</tissue>
    </source>
</reference>
<name>A0A8S9J383_BRACR</name>
<dbReference type="EMBL" id="QGKY02001015">
    <property type="protein sequence ID" value="KAF2576538.1"/>
    <property type="molecule type" value="Genomic_DNA"/>
</dbReference>
<protein>
    <submittedName>
        <fullName evidence="1">Uncharacterized protein</fullName>
    </submittedName>
</protein>
<comment type="caution">
    <text evidence="1">The sequence shown here is derived from an EMBL/GenBank/DDBJ whole genome shotgun (WGS) entry which is preliminary data.</text>
</comment>
<organism evidence="1">
    <name type="scientific">Brassica cretica</name>
    <name type="common">Mustard</name>
    <dbReference type="NCBI Taxonomy" id="69181"/>
    <lineage>
        <taxon>Eukaryota</taxon>
        <taxon>Viridiplantae</taxon>
        <taxon>Streptophyta</taxon>
        <taxon>Embryophyta</taxon>
        <taxon>Tracheophyta</taxon>
        <taxon>Spermatophyta</taxon>
        <taxon>Magnoliopsida</taxon>
        <taxon>eudicotyledons</taxon>
        <taxon>Gunneridae</taxon>
        <taxon>Pentapetalae</taxon>
        <taxon>rosids</taxon>
        <taxon>malvids</taxon>
        <taxon>Brassicales</taxon>
        <taxon>Brassicaceae</taxon>
        <taxon>Brassiceae</taxon>
        <taxon>Brassica</taxon>
    </lineage>
</organism>